<dbReference type="PROSITE" id="PS50937">
    <property type="entry name" value="HTH_MERR_2"/>
    <property type="match status" value="1"/>
</dbReference>
<dbReference type="CDD" id="cd01104">
    <property type="entry name" value="HTH_MlrA-CarA"/>
    <property type="match status" value="1"/>
</dbReference>
<dbReference type="GO" id="GO:0031419">
    <property type="term" value="F:cobalamin binding"/>
    <property type="evidence" value="ECO:0007669"/>
    <property type="project" value="InterPro"/>
</dbReference>
<dbReference type="GO" id="GO:0046872">
    <property type="term" value="F:metal ion binding"/>
    <property type="evidence" value="ECO:0007669"/>
    <property type="project" value="InterPro"/>
</dbReference>
<dbReference type="AlphaFoldDB" id="A0A7T0C398"/>
<sequence length="308" mass="35370">MDTYKIDHVARLTGLTKHVIRSWERRFDLLKPERGDNRYRMYSQTDVDLLLYIKDEIDKGFAIGELASLGRERLLEQMIAKKSRPDRLADKPLDRIHDMLIASLVPFDKAKFIQIFNESVALLSFNEVFYKIFLPLQRKVGDLWHEETIGVAQEHFVSNLIRQKFLSVLNHLPVSNYGPKVVVSCLPDDNHEIGAWMAAYQCAINGCQVYYLGANMPVKELGAFCTLIHPNLVLLACTGITTEAEAKLLAEKYERLVLPVCPVWAGGRSMDLWGRQFMEKGIDVLDSLHILEDRLKRLSHFLNLDRSK</sequence>
<keyword evidence="2" id="KW-0805">Transcription regulation</keyword>
<keyword evidence="1" id="KW-0678">Repressor</keyword>
<dbReference type="Pfam" id="PF13411">
    <property type="entry name" value="MerR_1"/>
    <property type="match status" value="1"/>
</dbReference>
<dbReference type="Pfam" id="PF02607">
    <property type="entry name" value="B12-binding_2"/>
    <property type="match status" value="1"/>
</dbReference>
<dbReference type="PANTHER" id="PTHR30204:SF69">
    <property type="entry name" value="MERR-FAMILY TRANSCRIPTIONAL REGULATOR"/>
    <property type="match status" value="1"/>
</dbReference>
<dbReference type="Gene3D" id="1.10.1240.10">
    <property type="entry name" value="Methionine synthase domain"/>
    <property type="match status" value="1"/>
</dbReference>
<organism evidence="7 8">
    <name type="scientific">Candidatus Nitrohelix vancouverensis</name>
    <dbReference type="NCBI Taxonomy" id="2705534"/>
    <lineage>
        <taxon>Bacteria</taxon>
        <taxon>Pseudomonadati</taxon>
        <taxon>Nitrospinota/Tectimicrobiota group</taxon>
        <taxon>Nitrospinota</taxon>
        <taxon>Nitrospinia</taxon>
        <taxon>Nitrospinales</taxon>
        <taxon>Nitrospinaceae</taxon>
        <taxon>Candidatus Nitrohelix</taxon>
    </lineage>
</organism>
<evidence type="ECO:0000313" key="7">
    <source>
        <dbReference type="EMBL" id="QPJ65708.1"/>
    </source>
</evidence>
<reference evidence="8" key="1">
    <citation type="submission" date="2020-02" db="EMBL/GenBank/DDBJ databases">
        <title>Genomic and physiological characterization of two novel Nitrospinaceae genera.</title>
        <authorList>
            <person name="Mueller A.J."/>
            <person name="Jung M.-Y."/>
            <person name="Strachan C.R."/>
            <person name="Herbold C.W."/>
            <person name="Kirkegaard R.H."/>
            <person name="Daims H."/>
        </authorList>
    </citation>
    <scope>NUCLEOTIDE SEQUENCE [LARGE SCALE GENOMIC DNA]</scope>
</reference>
<dbReference type="KEGG" id="nva:G3M78_10000"/>
<dbReference type="InterPro" id="IPR000551">
    <property type="entry name" value="MerR-type_HTH_dom"/>
</dbReference>
<dbReference type="SMART" id="SM00422">
    <property type="entry name" value="HTH_MERR"/>
    <property type="match status" value="1"/>
</dbReference>
<evidence type="ECO:0000313" key="8">
    <source>
        <dbReference type="Proteomes" id="UP000594464"/>
    </source>
</evidence>
<evidence type="ECO:0000259" key="5">
    <source>
        <dbReference type="PROSITE" id="PS50937"/>
    </source>
</evidence>
<dbReference type="InterPro" id="IPR009061">
    <property type="entry name" value="DNA-bd_dom_put_sf"/>
</dbReference>
<dbReference type="InterPro" id="IPR036724">
    <property type="entry name" value="Cobalamin-bd_sf"/>
</dbReference>
<evidence type="ECO:0000256" key="1">
    <source>
        <dbReference type="ARBA" id="ARBA00022491"/>
    </source>
</evidence>
<evidence type="ECO:0000256" key="4">
    <source>
        <dbReference type="ARBA" id="ARBA00023163"/>
    </source>
</evidence>
<dbReference type="Gene3D" id="1.10.1660.10">
    <property type="match status" value="1"/>
</dbReference>
<keyword evidence="4" id="KW-0804">Transcription</keyword>
<gene>
    <name evidence="7" type="ORF">G3M78_10000</name>
</gene>
<protein>
    <submittedName>
        <fullName evidence="7">MerR family transcriptional regulator</fullName>
    </submittedName>
</protein>
<name>A0A7T0C398_9BACT</name>
<accession>A0A7T0C398</accession>
<dbReference type="PANTHER" id="PTHR30204">
    <property type="entry name" value="REDOX-CYCLING DRUG-SENSING TRANSCRIPTIONAL ACTIVATOR SOXR"/>
    <property type="match status" value="1"/>
</dbReference>
<feature type="domain" description="B12-binding" evidence="6">
    <location>
        <begin position="178"/>
        <end position="308"/>
    </location>
</feature>
<dbReference type="InterPro" id="IPR006158">
    <property type="entry name" value="Cobalamin-bd"/>
</dbReference>
<dbReference type="InterPro" id="IPR047057">
    <property type="entry name" value="MerR_fam"/>
</dbReference>
<evidence type="ECO:0000256" key="3">
    <source>
        <dbReference type="ARBA" id="ARBA00023125"/>
    </source>
</evidence>
<evidence type="ECO:0000259" key="6">
    <source>
        <dbReference type="PROSITE" id="PS51332"/>
    </source>
</evidence>
<proteinExistence type="predicted"/>
<dbReference type="EMBL" id="CP048620">
    <property type="protein sequence ID" value="QPJ65708.1"/>
    <property type="molecule type" value="Genomic_DNA"/>
</dbReference>
<dbReference type="SUPFAM" id="SSF52242">
    <property type="entry name" value="Cobalamin (vitamin B12)-binding domain"/>
    <property type="match status" value="1"/>
</dbReference>
<dbReference type="Gene3D" id="3.40.50.280">
    <property type="entry name" value="Cobalamin-binding domain"/>
    <property type="match status" value="1"/>
</dbReference>
<keyword evidence="3" id="KW-0238">DNA-binding</keyword>
<dbReference type="InterPro" id="IPR003759">
    <property type="entry name" value="Cbl-bd_cap"/>
</dbReference>
<dbReference type="PROSITE" id="PS51332">
    <property type="entry name" value="B12_BINDING"/>
    <property type="match status" value="1"/>
</dbReference>
<dbReference type="Proteomes" id="UP000594464">
    <property type="component" value="Chromosome"/>
</dbReference>
<dbReference type="SUPFAM" id="SSF46955">
    <property type="entry name" value="Putative DNA-binding domain"/>
    <property type="match status" value="1"/>
</dbReference>
<evidence type="ECO:0000256" key="2">
    <source>
        <dbReference type="ARBA" id="ARBA00023015"/>
    </source>
</evidence>
<feature type="domain" description="HTH merR-type" evidence="5">
    <location>
        <begin position="3"/>
        <end position="72"/>
    </location>
</feature>
<dbReference type="GO" id="GO:0003677">
    <property type="term" value="F:DNA binding"/>
    <property type="evidence" value="ECO:0007669"/>
    <property type="project" value="UniProtKB-KW"/>
</dbReference>
<dbReference type="GO" id="GO:0003700">
    <property type="term" value="F:DNA-binding transcription factor activity"/>
    <property type="evidence" value="ECO:0007669"/>
    <property type="project" value="InterPro"/>
</dbReference>
<dbReference type="InterPro" id="IPR036594">
    <property type="entry name" value="Meth_synthase_dom"/>
</dbReference>